<keyword evidence="5" id="KW-1185">Reference proteome</keyword>
<evidence type="ECO:0000313" key="4">
    <source>
        <dbReference type="EMBL" id="MBC2961135.1"/>
    </source>
</evidence>
<accession>A0ABR6UA27</accession>
<feature type="domain" description="N-acetyltransferase" evidence="3">
    <location>
        <begin position="9"/>
        <end position="170"/>
    </location>
</feature>
<dbReference type="Gene3D" id="3.40.630.30">
    <property type="match status" value="1"/>
</dbReference>
<dbReference type="PROSITE" id="PS51186">
    <property type="entry name" value="GNAT"/>
    <property type="match status" value="1"/>
</dbReference>
<dbReference type="EMBL" id="JACMYC010000006">
    <property type="protein sequence ID" value="MBC2961135.1"/>
    <property type="molecule type" value="Genomic_DNA"/>
</dbReference>
<dbReference type="SUPFAM" id="SSF55729">
    <property type="entry name" value="Acyl-CoA N-acyltransferases (Nat)"/>
    <property type="match status" value="2"/>
</dbReference>
<protein>
    <submittedName>
        <fullName evidence="4">GNAT family N-acetyltransferase</fullName>
    </submittedName>
</protein>
<dbReference type="CDD" id="cd04301">
    <property type="entry name" value="NAT_SF"/>
    <property type="match status" value="1"/>
</dbReference>
<proteinExistence type="predicted"/>
<evidence type="ECO:0000313" key="5">
    <source>
        <dbReference type="Proteomes" id="UP000604001"/>
    </source>
</evidence>
<gene>
    <name evidence="4" type="ORF">H7344_12595</name>
</gene>
<organism evidence="4 5">
    <name type="scientific">Nocardioides deserti</name>
    <dbReference type="NCBI Taxonomy" id="1588644"/>
    <lineage>
        <taxon>Bacteria</taxon>
        <taxon>Bacillati</taxon>
        <taxon>Actinomycetota</taxon>
        <taxon>Actinomycetes</taxon>
        <taxon>Propionibacteriales</taxon>
        <taxon>Nocardioidaceae</taxon>
        <taxon>Nocardioides</taxon>
    </lineage>
</organism>
<reference evidence="4 5" key="1">
    <citation type="submission" date="2020-08" db="EMBL/GenBank/DDBJ databases">
        <title>novel species in genus Nocardioides.</title>
        <authorList>
            <person name="Zhang G."/>
        </authorList>
    </citation>
    <scope>NUCLEOTIDE SEQUENCE [LARGE SCALE GENOMIC DNA]</scope>
    <source>
        <strain evidence="4 5">SC8A-24</strain>
    </source>
</reference>
<comment type="caution">
    <text evidence="4">The sequence shown here is derived from an EMBL/GenBank/DDBJ whole genome shotgun (WGS) entry which is preliminary data.</text>
</comment>
<keyword evidence="1" id="KW-0808">Transferase</keyword>
<sequence length="336" mass="36456">MLDLAATVTEIDPADERALRAWWEVGEAASRERAYDAWPTWEVARVAVPRPRPDLDVVLTVATDADDRVVGAGRLHLFRADNPQLADLEVYVVPDARRQGVGSAVLADLEARAVADGRTALVSTTYAPVGAESPGTMFCAARGYPVASREETKLVDLRTAPAGWGELDRREADRIAAYSVVGFERRVPDEHVEAFCAMLSVFSSMVPTGDLELGPASWDAERLHATEQRFLDSGRTWVGALAVAPDGTACGFTELSVHDVDPRHASVGGTLVLPEHRGHHLALAMKLHSHRRLLELFPGCEHVETGNAGVNAAMNAVNEAMGYRVVERALDVQKRV</sequence>
<dbReference type="RefSeq" id="WP_186346378.1">
    <property type="nucleotide sequence ID" value="NZ_BMMR01000004.1"/>
</dbReference>
<evidence type="ECO:0000256" key="1">
    <source>
        <dbReference type="ARBA" id="ARBA00022679"/>
    </source>
</evidence>
<evidence type="ECO:0000256" key="2">
    <source>
        <dbReference type="ARBA" id="ARBA00023315"/>
    </source>
</evidence>
<keyword evidence="2" id="KW-0012">Acyltransferase</keyword>
<dbReference type="InterPro" id="IPR000182">
    <property type="entry name" value="GNAT_dom"/>
</dbReference>
<dbReference type="PANTHER" id="PTHR43877">
    <property type="entry name" value="AMINOALKYLPHOSPHONATE N-ACETYLTRANSFERASE-RELATED-RELATED"/>
    <property type="match status" value="1"/>
</dbReference>
<name>A0ABR6UA27_9ACTN</name>
<dbReference type="Pfam" id="PF00583">
    <property type="entry name" value="Acetyltransf_1"/>
    <property type="match status" value="2"/>
</dbReference>
<dbReference type="InterPro" id="IPR050832">
    <property type="entry name" value="Bact_Acetyltransf"/>
</dbReference>
<evidence type="ECO:0000259" key="3">
    <source>
        <dbReference type="PROSITE" id="PS51186"/>
    </source>
</evidence>
<dbReference type="Proteomes" id="UP000604001">
    <property type="component" value="Unassembled WGS sequence"/>
</dbReference>
<dbReference type="InterPro" id="IPR016181">
    <property type="entry name" value="Acyl_CoA_acyltransferase"/>
</dbReference>